<dbReference type="InParanoid" id="W4KBN7"/>
<protein>
    <submittedName>
        <fullName evidence="2">Uncharacterized protein</fullName>
    </submittedName>
</protein>
<dbReference type="RefSeq" id="XP_009544841.1">
    <property type="nucleotide sequence ID" value="XM_009546546.1"/>
</dbReference>
<evidence type="ECO:0000313" key="3">
    <source>
        <dbReference type="Proteomes" id="UP000030671"/>
    </source>
</evidence>
<gene>
    <name evidence="2" type="ORF">HETIRDRAFT_426147</name>
</gene>
<name>W4KBN7_HETIT</name>
<dbReference type="AlphaFoldDB" id="W4KBN7"/>
<keyword evidence="3" id="KW-1185">Reference proteome</keyword>
<dbReference type="EMBL" id="KI925457">
    <property type="protein sequence ID" value="ETW82481.1"/>
    <property type="molecule type" value="Genomic_DNA"/>
</dbReference>
<dbReference type="GeneID" id="20674083"/>
<evidence type="ECO:0000256" key="1">
    <source>
        <dbReference type="SAM" id="MobiDB-lite"/>
    </source>
</evidence>
<reference evidence="2 3" key="1">
    <citation type="journal article" date="2012" name="New Phytol.">
        <title>Insight into trade-off between wood decay and parasitism from the genome of a fungal forest pathogen.</title>
        <authorList>
            <person name="Olson A."/>
            <person name="Aerts A."/>
            <person name="Asiegbu F."/>
            <person name="Belbahri L."/>
            <person name="Bouzid O."/>
            <person name="Broberg A."/>
            <person name="Canback B."/>
            <person name="Coutinho P.M."/>
            <person name="Cullen D."/>
            <person name="Dalman K."/>
            <person name="Deflorio G."/>
            <person name="van Diepen L.T."/>
            <person name="Dunand C."/>
            <person name="Duplessis S."/>
            <person name="Durling M."/>
            <person name="Gonthier P."/>
            <person name="Grimwood J."/>
            <person name="Fossdal C.G."/>
            <person name="Hansson D."/>
            <person name="Henrissat B."/>
            <person name="Hietala A."/>
            <person name="Himmelstrand K."/>
            <person name="Hoffmeister D."/>
            <person name="Hogberg N."/>
            <person name="James T.Y."/>
            <person name="Karlsson M."/>
            <person name="Kohler A."/>
            <person name="Kues U."/>
            <person name="Lee Y.H."/>
            <person name="Lin Y.C."/>
            <person name="Lind M."/>
            <person name="Lindquist E."/>
            <person name="Lombard V."/>
            <person name="Lucas S."/>
            <person name="Lunden K."/>
            <person name="Morin E."/>
            <person name="Murat C."/>
            <person name="Park J."/>
            <person name="Raffaello T."/>
            <person name="Rouze P."/>
            <person name="Salamov A."/>
            <person name="Schmutz J."/>
            <person name="Solheim H."/>
            <person name="Stahlberg J."/>
            <person name="Velez H."/>
            <person name="de Vries R.P."/>
            <person name="Wiebenga A."/>
            <person name="Woodward S."/>
            <person name="Yakovlev I."/>
            <person name="Garbelotto M."/>
            <person name="Martin F."/>
            <person name="Grigoriev I.V."/>
            <person name="Stenlid J."/>
        </authorList>
    </citation>
    <scope>NUCLEOTIDE SEQUENCE [LARGE SCALE GENOMIC DNA]</scope>
    <source>
        <strain evidence="2 3">TC 32-1</strain>
    </source>
</reference>
<feature type="compositionally biased region" description="Acidic residues" evidence="1">
    <location>
        <begin position="36"/>
        <end position="79"/>
    </location>
</feature>
<organism evidence="2 3">
    <name type="scientific">Heterobasidion irregulare (strain TC 32-1)</name>
    <dbReference type="NCBI Taxonomy" id="747525"/>
    <lineage>
        <taxon>Eukaryota</taxon>
        <taxon>Fungi</taxon>
        <taxon>Dikarya</taxon>
        <taxon>Basidiomycota</taxon>
        <taxon>Agaricomycotina</taxon>
        <taxon>Agaricomycetes</taxon>
        <taxon>Russulales</taxon>
        <taxon>Bondarzewiaceae</taxon>
        <taxon>Heterobasidion</taxon>
        <taxon>Heterobasidion annosum species complex</taxon>
    </lineage>
</organism>
<sequence length="102" mass="11566">MPNNVQARHRLSLDSQQKMMKIRRGIILTSAQVPEEPSDEAVDEQGGAEDNDSEEEYEEEKGEEGPLMEEEEDSDDDLDPLPKGDGRERDERVLAEEGYGKF</sequence>
<feature type="region of interest" description="Disordered" evidence="1">
    <location>
        <begin position="25"/>
        <end position="102"/>
    </location>
</feature>
<dbReference type="KEGG" id="hir:HETIRDRAFT_426147"/>
<evidence type="ECO:0000313" key="2">
    <source>
        <dbReference type="EMBL" id="ETW82481.1"/>
    </source>
</evidence>
<dbReference type="Proteomes" id="UP000030671">
    <property type="component" value="Unassembled WGS sequence"/>
</dbReference>
<accession>W4KBN7</accession>
<dbReference type="HOGENOM" id="CLU_132424_0_0_1"/>
<feature type="compositionally biased region" description="Basic and acidic residues" evidence="1">
    <location>
        <begin position="80"/>
        <end position="102"/>
    </location>
</feature>
<proteinExistence type="predicted"/>